<feature type="domain" description="AMP-dependent synthetase/ligase" evidence="4">
    <location>
        <begin position="14"/>
        <end position="357"/>
    </location>
</feature>
<evidence type="ECO:0000259" key="4">
    <source>
        <dbReference type="Pfam" id="PF00501"/>
    </source>
</evidence>
<dbReference type="Gene3D" id="3.40.50.12780">
    <property type="entry name" value="N-terminal domain of ligase-like"/>
    <property type="match status" value="1"/>
</dbReference>
<dbReference type="PANTHER" id="PTHR43272">
    <property type="entry name" value="LONG-CHAIN-FATTY-ACID--COA LIGASE"/>
    <property type="match status" value="1"/>
</dbReference>
<name>A0A370GMT6_9NOCA</name>
<dbReference type="InterPro" id="IPR020845">
    <property type="entry name" value="AMP-binding_CS"/>
</dbReference>
<comment type="caution">
    <text evidence="5">The sequence shown here is derived from an EMBL/GenBank/DDBJ whole genome shotgun (WGS) entry which is preliminary data.</text>
</comment>
<protein>
    <submittedName>
        <fullName evidence="5">AMP-binding enzyme</fullName>
    </submittedName>
</protein>
<dbReference type="GO" id="GO:0004467">
    <property type="term" value="F:long-chain fatty acid-CoA ligase activity"/>
    <property type="evidence" value="ECO:0007669"/>
    <property type="project" value="TreeGrafter"/>
</dbReference>
<dbReference type="InterPro" id="IPR042099">
    <property type="entry name" value="ANL_N_sf"/>
</dbReference>
<dbReference type="Proteomes" id="UP000255355">
    <property type="component" value="Unassembled WGS sequence"/>
</dbReference>
<evidence type="ECO:0000313" key="5">
    <source>
        <dbReference type="EMBL" id="RDI44957.1"/>
    </source>
</evidence>
<evidence type="ECO:0000313" key="6">
    <source>
        <dbReference type="Proteomes" id="UP000255355"/>
    </source>
</evidence>
<evidence type="ECO:0000256" key="3">
    <source>
        <dbReference type="SAM" id="MobiDB-lite"/>
    </source>
</evidence>
<dbReference type="SUPFAM" id="SSF56801">
    <property type="entry name" value="Acetyl-CoA synthetase-like"/>
    <property type="match status" value="1"/>
</dbReference>
<evidence type="ECO:0000256" key="2">
    <source>
        <dbReference type="ARBA" id="ARBA00022840"/>
    </source>
</evidence>
<keyword evidence="2" id="KW-0067">ATP-binding</keyword>
<dbReference type="PROSITE" id="PS00455">
    <property type="entry name" value="AMP_BINDING"/>
    <property type="match status" value="1"/>
</dbReference>
<sequence>MMSNPQFTTLCAAFQHVANLEPDAIALRTPGDVALMTWSQYTRRVRKVAAGLAALGVGRGDTVALMMSNRIDFYPLEVGAQHLGATSFSVYNTLAPEQLAHVLGNSGARVVICEPQYVERVRDSEAVVEHIVCLDDAPAGTISVAELIAGGDPSFDFAATWQAVRPDDVATLIYTSGTTGHPKGVETTHANLMFECYAVEQVLGIRFGDTITSYMPSAHIADRLTSLYFQEVFGTQVTCVDDPGRIGPALADLHPTIWGAVPRVWEKLQAGLKLAVANESEQTRPLLEKSLDVATERGGYLLAGQPIPAELETEWQRADELVLSKLRAKIGLDRVRWALSGAAPIPRDTLAFFRARHSDHRDLGHVRARVHLQHQPSGPRETRYGRHVAARDGGRNSKRR</sequence>
<organism evidence="5 6">
    <name type="scientific">Nocardia mexicana</name>
    <dbReference type="NCBI Taxonomy" id="279262"/>
    <lineage>
        <taxon>Bacteria</taxon>
        <taxon>Bacillati</taxon>
        <taxon>Actinomycetota</taxon>
        <taxon>Actinomycetes</taxon>
        <taxon>Mycobacteriales</taxon>
        <taxon>Nocardiaceae</taxon>
        <taxon>Nocardia</taxon>
    </lineage>
</organism>
<evidence type="ECO:0000256" key="1">
    <source>
        <dbReference type="ARBA" id="ARBA00022741"/>
    </source>
</evidence>
<proteinExistence type="predicted"/>
<dbReference type="AlphaFoldDB" id="A0A370GMT6"/>
<keyword evidence="6" id="KW-1185">Reference proteome</keyword>
<keyword evidence="1" id="KW-0547">Nucleotide-binding</keyword>
<accession>A0A370GMT6</accession>
<dbReference type="EMBL" id="QQAZ01000015">
    <property type="protein sequence ID" value="RDI44957.1"/>
    <property type="molecule type" value="Genomic_DNA"/>
</dbReference>
<dbReference type="GO" id="GO:0005524">
    <property type="term" value="F:ATP binding"/>
    <property type="evidence" value="ECO:0007669"/>
    <property type="project" value="UniProtKB-KW"/>
</dbReference>
<dbReference type="STRING" id="1210089.GCA_001613165_07839"/>
<feature type="region of interest" description="Disordered" evidence="3">
    <location>
        <begin position="373"/>
        <end position="400"/>
    </location>
</feature>
<dbReference type="InterPro" id="IPR000873">
    <property type="entry name" value="AMP-dep_synth/lig_dom"/>
</dbReference>
<dbReference type="GO" id="GO:0016020">
    <property type="term" value="C:membrane"/>
    <property type="evidence" value="ECO:0007669"/>
    <property type="project" value="TreeGrafter"/>
</dbReference>
<feature type="compositionally biased region" description="Basic and acidic residues" evidence="3">
    <location>
        <begin position="380"/>
        <end position="400"/>
    </location>
</feature>
<gene>
    <name evidence="5" type="ORF">DFR68_115109</name>
</gene>
<reference evidence="5 6" key="1">
    <citation type="submission" date="2018-07" db="EMBL/GenBank/DDBJ databases">
        <title>Genomic Encyclopedia of Type Strains, Phase IV (KMG-IV): sequencing the most valuable type-strain genomes for metagenomic binning, comparative biology and taxonomic classification.</title>
        <authorList>
            <person name="Goeker M."/>
        </authorList>
    </citation>
    <scope>NUCLEOTIDE SEQUENCE [LARGE SCALE GENOMIC DNA]</scope>
    <source>
        <strain evidence="5 6">DSM 44952</strain>
    </source>
</reference>
<dbReference type="PANTHER" id="PTHR43272:SF33">
    <property type="entry name" value="AMP-BINDING DOMAIN-CONTAINING PROTEIN-RELATED"/>
    <property type="match status" value="1"/>
</dbReference>
<dbReference type="Pfam" id="PF00501">
    <property type="entry name" value="AMP-binding"/>
    <property type="match status" value="1"/>
</dbReference>